<dbReference type="CDD" id="cd05379">
    <property type="entry name" value="CAP_bacterial"/>
    <property type="match status" value="1"/>
</dbReference>
<dbReference type="InterPro" id="IPR035940">
    <property type="entry name" value="CAP_sf"/>
</dbReference>
<dbReference type="Pfam" id="PF00188">
    <property type="entry name" value="CAP"/>
    <property type="match status" value="1"/>
</dbReference>
<evidence type="ECO:0000313" key="2">
    <source>
        <dbReference type="EMBL" id="OSO97252.1"/>
    </source>
</evidence>
<dbReference type="EMBL" id="NBYN01000003">
    <property type="protein sequence ID" value="OSO97252.1"/>
    <property type="molecule type" value="Genomic_DNA"/>
</dbReference>
<evidence type="ECO:0000313" key="3">
    <source>
        <dbReference type="Proteomes" id="UP000192997"/>
    </source>
</evidence>
<name>A0A1X4GJ81_9CYAN</name>
<feature type="domain" description="SCP" evidence="1">
    <location>
        <begin position="69"/>
        <end position="182"/>
    </location>
</feature>
<dbReference type="PANTHER" id="PTHR31157">
    <property type="entry name" value="SCP DOMAIN-CONTAINING PROTEIN"/>
    <property type="match status" value="1"/>
</dbReference>
<dbReference type="Proteomes" id="UP000192997">
    <property type="component" value="Unassembled WGS sequence"/>
</dbReference>
<dbReference type="InterPro" id="IPR014044">
    <property type="entry name" value="CAP_dom"/>
</dbReference>
<proteinExistence type="predicted"/>
<dbReference type="Gene3D" id="3.40.33.10">
    <property type="entry name" value="CAP"/>
    <property type="match status" value="1"/>
</dbReference>
<dbReference type="SUPFAM" id="SSF55797">
    <property type="entry name" value="PR-1-like"/>
    <property type="match status" value="1"/>
</dbReference>
<protein>
    <submittedName>
        <fullName evidence="2">Alkaline phosphatase</fullName>
    </submittedName>
</protein>
<comment type="caution">
    <text evidence="2">The sequence shown here is derived from an EMBL/GenBank/DDBJ whole genome shotgun (WGS) entry which is preliminary data.</text>
</comment>
<reference evidence="3" key="1">
    <citation type="submission" date="2017-04" db="EMBL/GenBank/DDBJ databases">
        <authorList>
            <person name="Abreu V.A."/>
            <person name="Popin R.V."/>
            <person name="Rigonato J."/>
            <person name="Andreote A.P."/>
            <person name="Schaker P.C."/>
            <person name="Hoff-Risseti C."/>
            <person name="Alvarenga D.O."/>
            <person name="Varani A.M."/>
            <person name="Fiore M.F."/>
        </authorList>
    </citation>
    <scope>NUCLEOTIDE SEQUENCE [LARGE SCALE GENOMIC DNA]</scope>
    <source>
        <strain evidence="3">CENA303</strain>
    </source>
</reference>
<sequence>MFRQTAFGIGLTTLVLTSGLVTDAISTSNVTKKISSASSLNGSTQAVAFHQNNESNKHENNRLEKLVFEQINQYRVAQGLSKLTLNLNITKQARIHSQNMANGTVKFSHHGFEQRVKSIHLQYNNAAENVAFNIGYNEPAKQAIIGWLNSPGHLRNIRGKFELTGVGVAKNDKGEVYLTQIFINTPHRYSRKISPRSPAF</sequence>
<evidence type="ECO:0000259" key="1">
    <source>
        <dbReference type="Pfam" id="PF00188"/>
    </source>
</evidence>
<dbReference type="AlphaFoldDB" id="A0A1X4GJ81"/>
<accession>A0A1X4GJ81</accession>
<dbReference type="RefSeq" id="WP_061545207.1">
    <property type="nucleotide sequence ID" value="NZ_NBYN01000003.1"/>
</dbReference>
<gene>
    <name evidence="2" type="ORF">B7O87_00310</name>
</gene>
<dbReference type="PANTHER" id="PTHR31157:SF1">
    <property type="entry name" value="SCP DOMAIN-CONTAINING PROTEIN"/>
    <property type="match status" value="1"/>
</dbReference>
<organism evidence="2 3">
    <name type="scientific">Cylindrospermopsis raciborskii CENA303</name>
    <dbReference type="NCBI Taxonomy" id="1170769"/>
    <lineage>
        <taxon>Bacteria</taxon>
        <taxon>Bacillati</taxon>
        <taxon>Cyanobacteriota</taxon>
        <taxon>Cyanophyceae</taxon>
        <taxon>Nostocales</taxon>
        <taxon>Aphanizomenonaceae</taxon>
        <taxon>Cylindrospermopsis</taxon>
    </lineage>
</organism>